<sequence>MASRLNTLLDAARPYETAAVDEVRTRARDLAAARPTTIAA</sequence>
<gene>
    <name evidence="1" type="ORF">OHT53_01915</name>
</gene>
<organism evidence="1 2">
    <name type="scientific">Streptomyces bobili</name>
    <dbReference type="NCBI Taxonomy" id="67280"/>
    <lineage>
        <taxon>Bacteria</taxon>
        <taxon>Bacillati</taxon>
        <taxon>Actinomycetota</taxon>
        <taxon>Actinomycetes</taxon>
        <taxon>Kitasatosporales</taxon>
        <taxon>Streptomycetaceae</taxon>
        <taxon>Streptomyces</taxon>
    </lineage>
</organism>
<dbReference type="Proteomes" id="UP001432071">
    <property type="component" value="Chromosome"/>
</dbReference>
<keyword evidence="2" id="KW-1185">Reference proteome</keyword>
<name>A0ABZ1QRG6_9ACTN</name>
<dbReference type="GeneID" id="93759680"/>
<dbReference type="EMBL" id="CP108038">
    <property type="protein sequence ID" value="WUN84915.1"/>
    <property type="molecule type" value="Genomic_DNA"/>
</dbReference>
<protein>
    <submittedName>
        <fullName evidence="1">Uncharacterized protein</fullName>
    </submittedName>
</protein>
<dbReference type="RefSeq" id="WP_268252724.1">
    <property type="nucleotide sequence ID" value="NZ_CP108038.1"/>
</dbReference>
<accession>A0ABZ1QRG6</accession>
<evidence type="ECO:0000313" key="1">
    <source>
        <dbReference type="EMBL" id="WUN84915.1"/>
    </source>
</evidence>
<proteinExistence type="predicted"/>
<reference evidence="1" key="1">
    <citation type="submission" date="2022-10" db="EMBL/GenBank/DDBJ databases">
        <title>The complete genomes of actinobacterial strains from the NBC collection.</title>
        <authorList>
            <person name="Joergensen T.S."/>
            <person name="Alvarez Arevalo M."/>
            <person name="Sterndorff E.B."/>
            <person name="Faurdal D."/>
            <person name="Vuksanovic O."/>
            <person name="Mourched A.-S."/>
            <person name="Charusanti P."/>
            <person name="Shaw S."/>
            <person name="Blin K."/>
            <person name="Weber T."/>
        </authorList>
    </citation>
    <scope>NUCLEOTIDE SEQUENCE</scope>
    <source>
        <strain evidence="1">NBC_00302</strain>
    </source>
</reference>
<evidence type="ECO:0000313" key="2">
    <source>
        <dbReference type="Proteomes" id="UP001432071"/>
    </source>
</evidence>